<sequence>MNSFEVSERKVGNFTLRGGSVAARYTGFHVPEWNIMLDAGNPALRHVTVDALFITHAHTDHTGETPWILLNAGKSGSKLTVYCPKSIAALTRNYIDAHSRLSKEIESPLEPKIHNKYELVAVEPGMEIPFRFDEKEAEKRKADKIKLKEERKAFRKAKRKGEIDPEASYPTGGIEKKKKRATCNVEVIKCYHTTDESFGYGFIEIRRKLKTEYHGRSQAELNKLVSEGVEINHEVKFPVYCFLGDTNERVLYAIEESGKLIFSPILEKYKYIVIECTFLFEGEMELAVEHRHMHWSKLEPYVRAHPDTKFILIHFSARYSVEQISKFFNDVDLPNVEPFLPCYRHPRPSIKISKKGVGAAAPPAPLPAAVPAGGVAADDDEEDLKHCCKDEPGSTELKRKSVWDIRAAEQAPTRGRVYPSYRDRTRSLSRYGARTYGSSPPSPPSPSYISYPPLPKYEGRASRVAASRSPATSEPDSPMVGDVQL</sequence>
<name>A0A3G5ADT2_9VIRU</name>
<organism evidence="2">
    <name type="scientific">Hyperionvirus sp</name>
    <dbReference type="NCBI Taxonomy" id="2487770"/>
    <lineage>
        <taxon>Viruses</taxon>
        <taxon>Varidnaviria</taxon>
        <taxon>Bamfordvirae</taxon>
        <taxon>Nucleocytoviricota</taxon>
        <taxon>Megaviricetes</taxon>
        <taxon>Imitervirales</taxon>
        <taxon>Mimiviridae</taxon>
        <taxon>Klosneuvirinae</taxon>
    </lineage>
</organism>
<feature type="region of interest" description="Disordered" evidence="1">
    <location>
        <begin position="414"/>
        <end position="485"/>
    </location>
</feature>
<dbReference type="PANTHER" id="PTHR46504:SF2">
    <property type="entry name" value="TRNASE Z TRZ1"/>
    <property type="match status" value="1"/>
</dbReference>
<evidence type="ECO:0000256" key="1">
    <source>
        <dbReference type="SAM" id="MobiDB-lite"/>
    </source>
</evidence>
<dbReference type="EMBL" id="MK072390">
    <property type="protein sequence ID" value="AYV83529.1"/>
    <property type="molecule type" value="Genomic_DNA"/>
</dbReference>
<gene>
    <name evidence="2" type="ORF">Hyperionvirus8_13</name>
</gene>
<protein>
    <submittedName>
        <fullName evidence="2">Beta-lactamase superfamily domain</fullName>
    </submittedName>
</protein>
<dbReference type="PANTHER" id="PTHR46504">
    <property type="entry name" value="TRNASE Z TRZ1"/>
    <property type="match status" value="1"/>
</dbReference>
<evidence type="ECO:0000313" key="2">
    <source>
        <dbReference type="EMBL" id="AYV83529.1"/>
    </source>
</evidence>
<dbReference type="InterPro" id="IPR036866">
    <property type="entry name" value="RibonucZ/Hydroxyglut_hydro"/>
</dbReference>
<proteinExistence type="predicted"/>
<dbReference type="Gene3D" id="3.60.15.10">
    <property type="entry name" value="Ribonuclease Z/Hydroxyacylglutathione hydrolase-like"/>
    <property type="match status" value="1"/>
</dbReference>
<dbReference type="SUPFAM" id="SSF56281">
    <property type="entry name" value="Metallo-hydrolase/oxidoreductase"/>
    <property type="match status" value="1"/>
</dbReference>
<accession>A0A3G5ADT2</accession>
<reference evidence="2" key="1">
    <citation type="submission" date="2018-10" db="EMBL/GenBank/DDBJ databases">
        <title>Hidden diversity of soil giant viruses.</title>
        <authorList>
            <person name="Schulz F."/>
            <person name="Alteio L."/>
            <person name="Goudeau D."/>
            <person name="Ryan E.M."/>
            <person name="Malmstrom R.R."/>
            <person name="Blanchard J."/>
            <person name="Woyke T."/>
        </authorList>
    </citation>
    <scope>NUCLEOTIDE SEQUENCE</scope>
    <source>
        <strain evidence="2">HYV1</strain>
    </source>
</reference>